<organism evidence="1 2">
    <name type="scientific">Hyphomonas oceanitis SCH89</name>
    <dbReference type="NCBI Taxonomy" id="1280953"/>
    <lineage>
        <taxon>Bacteria</taxon>
        <taxon>Pseudomonadati</taxon>
        <taxon>Pseudomonadota</taxon>
        <taxon>Alphaproteobacteria</taxon>
        <taxon>Hyphomonadales</taxon>
        <taxon>Hyphomonadaceae</taxon>
        <taxon>Hyphomonas</taxon>
    </lineage>
</organism>
<dbReference type="Proteomes" id="UP000024942">
    <property type="component" value="Unassembled WGS sequence"/>
</dbReference>
<proteinExistence type="predicted"/>
<dbReference type="STRING" id="1280953.HOC_19541"/>
<accession>A0A059G2B9</accession>
<protein>
    <submittedName>
        <fullName evidence="1">Uncharacterized protein</fullName>
    </submittedName>
</protein>
<gene>
    <name evidence="1" type="ORF">HOC_19541</name>
</gene>
<evidence type="ECO:0000313" key="2">
    <source>
        <dbReference type="Proteomes" id="UP000024942"/>
    </source>
</evidence>
<evidence type="ECO:0000313" key="1">
    <source>
        <dbReference type="EMBL" id="KDA00051.1"/>
    </source>
</evidence>
<name>A0A059G2B9_9PROT</name>
<dbReference type="EMBL" id="ARYL01000062">
    <property type="protein sequence ID" value="KDA00051.1"/>
    <property type="molecule type" value="Genomic_DNA"/>
</dbReference>
<reference evidence="1 2" key="1">
    <citation type="journal article" date="2014" name="Antonie Van Leeuwenhoek">
        <title>Hyphomonas beringensis sp. nov. and Hyphomonas chukchiensis sp. nov., isolated from surface seawater of the Bering Sea and Chukchi Sea.</title>
        <authorList>
            <person name="Li C."/>
            <person name="Lai Q."/>
            <person name="Li G."/>
            <person name="Dong C."/>
            <person name="Wang J."/>
            <person name="Liao Y."/>
            <person name="Shao Z."/>
        </authorList>
    </citation>
    <scope>NUCLEOTIDE SEQUENCE [LARGE SCALE GENOMIC DNA]</scope>
    <source>
        <strain evidence="1 2">SCH89</strain>
    </source>
</reference>
<keyword evidence="2" id="KW-1185">Reference proteome</keyword>
<dbReference type="AlphaFoldDB" id="A0A059G2B9"/>
<sequence>MPFRILWAPAARTDPRQRAWGRVIFPDIASAHRVLEPATFIQWPAFLPKQILRPHEIFLPDDAG</sequence>
<comment type="caution">
    <text evidence="1">The sequence shown here is derived from an EMBL/GenBank/DDBJ whole genome shotgun (WGS) entry which is preliminary data.</text>
</comment>